<dbReference type="KEGG" id="rhi:NGR_b02620"/>
<dbReference type="Gene3D" id="1.10.10.10">
    <property type="entry name" value="Winged helix-like DNA-binding domain superfamily/Winged helix DNA-binding domain"/>
    <property type="match status" value="1"/>
</dbReference>
<organism evidence="4 5">
    <name type="scientific">Sinorhizobium fredii (strain NBRC 101917 / NGR234)</name>
    <dbReference type="NCBI Taxonomy" id="394"/>
    <lineage>
        <taxon>Bacteria</taxon>
        <taxon>Pseudomonadati</taxon>
        <taxon>Pseudomonadota</taxon>
        <taxon>Alphaproteobacteria</taxon>
        <taxon>Hyphomicrobiales</taxon>
        <taxon>Rhizobiaceae</taxon>
        <taxon>Sinorhizobium/Ensifer group</taxon>
        <taxon>Sinorhizobium</taxon>
    </lineage>
</organism>
<dbReference type="PROSITE" id="PS51186">
    <property type="entry name" value="GNAT"/>
    <property type="match status" value="1"/>
</dbReference>
<evidence type="ECO:0000259" key="3">
    <source>
        <dbReference type="PROSITE" id="PS51186"/>
    </source>
</evidence>
<evidence type="ECO:0000313" key="5">
    <source>
        <dbReference type="Proteomes" id="UP000001054"/>
    </source>
</evidence>
<protein>
    <submittedName>
        <fullName evidence="4">N-acetyltransferase</fullName>
    </submittedName>
</protein>
<evidence type="ECO:0000259" key="2">
    <source>
        <dbReference type="PROSITE" id="PS50995"/>
    </source>
</evidence>
<keyword evidence="1" id="KW-0808">Transferase</keyword>
<reference evidence="5" key="1">
    <citation type="journal article" date="2004" name="J. Bacteriol.">
        <title>An evolutionary hot spot: the pNGR234b replicon of Rhizobium sp. strain NGR234.</title>
        <authorList>
            <person name="Streit W.R."/>
            <person name="Schmitz R.A."/>
            <person name="Perret X."/>
            <person name="Staehelin C."/>
            <person name="Deakin W.J."/>
            <person name="Raasch C."/>
            <person name="Liesegang H."/>
            <person name="Broughton W.J."/>
        </authorList>
    </citation>
    <scope>NUCLEOTIDE SEQUENCE [LARGE SCALE GENOMIC DNA]</scope>
    <source>
        <strain evidence="5">NBRC 101917 / NGR234</strain>
    </source>
</reference>
<dbReference type="SMART" id="SM00347">
    <property type="entry name" value="HTH_MARR"/>
    <property type="match status" value="1"/>
</dbReference>
<geneLocation type="plasmid" evidence="5">
    <name>sym pNGR234b</name>
</geneLocation>
<dbReference type="PROSITE" id="PS50995">
    <property type="entry name" value="HTH_MARR_2"/>
    <property type="match status" value="1"/>
</dbReference>
<dbReference type="Proteomes" id="UP000001054">
    <property type="component" value="Plasmid pNGR234b"/>
</dbReference>
<dbReference type="InterPro" id="IPR036388">
    <property type="entry name" value="WH-like_DNA-bd_sf"/>
</dbReference>
<dbReference type="Pfam" id="PF00583">
    <property type="entry name" value="Acetyltransf_1"/>
    <property type="match status" value="1"/>
</dbReference>
<accession>C3KNR9</accession>
<dbReference type="SUPFAM" id="SSF46785">
    <property type="entry name" value="Winged helix' DNA-binding domain"/>
    <property type="match status" value="1"/>
</dbReference>
<dbReference type="InterPro" id="IPR000835">
    <property type="entry name" value="HTH_MarR-typ"/>
</dbReference>
<dbReference type="Gene3D" id="3.40.630.30">
    <property type="match status" value="1"/>
</dbReference>
<dbReference type="EMBL" id="CP000874">
    <property type="protein sequence ID" value="ACP21727.1"/>
    <property type="molecule type" value="Genomic_DNA"/>
</dbReference>
<gene>
    <name evidence="4" type="ordered locus">NGR_b02620</name>
</gene>
<dbReference type="InterPro" id="IPR050769">
    <property type="entry name" value="NAT_camello-type"/>
</dbReference>
<dbReference type="Pfam" id="PF12802">
    <property type="entry name" value="MarR_2"/>
    <property type="match status" value="1"/>
</dbReference>
<dbReference type="SUPFAM" id="SSF55729">
    <property type="entry name" value="Acyl-CoA N-acyltransferases (Nat)"/>
    <property type="match status" value="1"/>
</dbReference>
<dbReference type="InterPro" id="IPR000182">
    <property type="entry name" value="GNAT_dom"/>
</dbReference>
<dbReference type="RefSeq" id="WP_012706326.1">
    <property type="nucleotide sequence ID" value="NC_012586.1"/>
</dbReference>
<keyword evidence="4" id="KW-0614">Plasmid</keyword>
<dbReference type="HOGENOM" id="CLU_065219_0_0_5"/>
<sequence>MQVDRSAVVGEIRRFNRFYTRTIGLLDETLTESAFTLTEARVLFELGHRESPAASEIATELRLDPAYLARILRRFAANGLAKARADGADRRRRILSLTEKGRSALAELQAAADEDVARLVDDLSDEKLRELDIALRRTMELLRRSPMETPVITLRPHRIGDIGWVVQRQAVLYAEEYGWDITYEALAAEIGAAFLRNFREGRDFCWVAERDGTPVGAVFLVWEDDETARLRLLHVETEARGLGIGKRLVDACIDQARVSGYRRVVLWTNDVLVAARTLYERAGFRLIGEEGHHSFGKDLVGQTWELAL</sequence>
<keyword evidence="5" id="KW-1185">Reference proteome</keyword>
<name>C3KNR9_SINFN</name>
<evidence type="ECO:0000313" key="4">
    <source>
        <dbReference type="EMBL" id="ACP21727.1"/>
    </source>
</evidence>
<dbReference type="GO" id="GO:0003700">
    <property type="term" value="F:DNA-binding transcription factor activity"/>
    <property type="evidence" value="ECO:0007669"/>
    <property type="project" value="InterPro"/>
</dbReference>
<feature type="domain" description="N-acetyltransferase" evidence="3">
    <location>
        <begin position="165"/>
        <end position="308"/>
    </location>
</feature>
<dbReference type="CDD" id="cd04301">
    <property type="entry name" value="NAT_SF"/>
    <property type="match status" value="1"/>
</dbReference>
<dbReference type="PANTHER" id="PTHR13947">
    <property type="entry name" value="GNAT FAMILY N-ACETYLTRANSFERASE"/>
    <property type="match status" value="1"/>
</dbReference>
<feature type="domain" description="HTH marR-type" evidence="2">
    <location>
        <begin position="5"/>
        <end position="140"/>
    </location>
</feature>
<evidence type="ECO:0000256" key="1">
    <source>
        <dbReference type="ARBA" id="ARBA00022679"/>
    </source>
</evidence>
<dbReference type="GO" id="GO:0008080">
    <property type="term" value="F:N-acetyltransferase activity"/>
    <property type="evidence" value="ECO:0007669"/>
    <property type="project" value="InterPro"/>
</dbReference>
<dbReference type="InterPro" id="IPR016181">
    <property type="entry name" value="Acyl_CoA_acyltransferase"/>
</dbReference>
<dbReference type="OrthoDB" id="273614at2"/>
<proteinExistence type="predicted"/>
<dbReference type="PATRIC" id="fig|394.7.peg.709"/>
<reference evidence="4 5" key="2">
    <citation type="journal article" date="2009" name="Appl. Environ. Microbiol.">
        <title>Rhizobium sp. strain NGR234 possesses a remarkable number of secretion systems.</title>
        <authorList>
            <person name="Schmeisser C."/>
            <person name="Liesegang H."/>
            <person name="Krysciak D."/>
            <person name="Bakkou N."/>
            <person name="Le Quere A."/>
            <person name="Wollherr A."/>
            <person name="Heinemeyer I."/>
            <person name="Morgenstern B."/>
            <person name="Pommerening-Roeser A."/>
            <person name="Flores M."/>
            <person name="Palacios R."/>
            <person name="Brenner S."/>
            <person name="Gottschalk G."/>
            <person name="Schmitz R.A."/>
            <person name="Broughton W.J."/>
            <person name="Perret X."/>
            <person name="Strittmatter A.W."/>
            <person name="Streit W.R."/>
        </authorList>
    </citation>
    <scope>NUCLEOTIDE SEQUENCE [LARGE SCALE GENOMIC DNA]</scope>
    <source>
        <strain evidence="5">NBRC 101917 / NGR234</strain>
    </source>
</reference>
<dbReference type="InterPro" id="IPR036390">
    <property type="entry name" value="WH_DNA-bd_sf"/>
</dbReference>
<dbReference type="AlphaFoldDB" id="C3KNR9"/>
<dbReference type="PANTHER" id="PTHR13947:SF37">
    <property type="entry name" value="LD18367P"/>
    <property type="match status" value="1"/>
</dbReference>